<keyword evidence="1" id="KW-0472">Membrane</keyword>
<accession>A0A3R8T997</accession>
<evidence type="ECO:0000313" key="2">
    <source>
        <dbReference type="EMBL" id="RRR53010.1"/>
    </source>
</evidence>
<proteinExistence type="predicted"/>
<evidence type="ECO:0000313" key="3">
    <source>
        <dbReference type="Proteomes" id="UP000274117"/>
    </source>
</evidence>
<evidence type="ECO:0000256" key="1">
    <source>
        <dbReference type="SAM" id="Phobius"/>
    </source>
</evidence>
<reference evidence="2 3" key="2">
    <citation type="submission" date="2018-12" db="EMBL/GenBank/DDBJ databases">
        <title>Whole-genome sequences of fifteen clinical Streptococcus suis strains isolated from pigs between 2006 and 2018.</title>
        <authorList>
            <person name="Stevens M.J.A."/>
            <person name="Cernela N."/>
            <person name="Spoerry Serrano N."/>
            <person name="Schmitt S."/>
            <person name="Schrenzel J."/>
            <person name="Stephan R."/>
        </authorList>
    </citation>
    <scope>NUCLEOTIDE SEQUENCE [LARGE SCALE GENOMIC DNA]</scope>
    <source>
        <strain evidence="2 3">PP422</strain>
    </source>
</reference>
<sequence>MIGELIVEFLTELPDFDPKKHKPFGGRYWLGWLGILVNLIIGAFLTFLVGYTLFSIGKGNLAFILIFNLFLIPTTLFWFWRTSRLFKKMWQTTLYNLDNKS</sequence>
<dbReference type="Proteomes" id="UP000274117">
    <property type="component" value="Unassembled WGS sequence"/>
</dbReference>
<keyword evidence="1" id="KW-1133">Transmembrane helix</keyword>
<reference evidence="2 3" key="1">
    <citation type="submission" date="2018-11" db="EMBL/GenBank/DDBJ databases">
        <authorList>
            <person name="Stevens M.J."/>
            <person name="Cernela N."/>
            <person name="Spoerry Serrano N."/>
            <person name="Schmitt S."/>
            <person name="Schrenzel J."/>
            <person name="Stephan R."/>
        </authorList>
    </citation>
    <scope>NUCLEOTIDE SEQUENCE [LARGE SCALE GENOMIC DNA]</scope>
    <source>
        <strain evidence="2 3">PP422</strain>
    </source>
</reference>
<feature type="transmembrane region" description="Helical" evidence="1">
    <location>
        <begin position="29"/>
        <end position="54"/>
    </location>
</feature>
<protein>
    <submittedName>
        <fullName evidence="2">Uncharacterized protein</fullName>
    </submittedName>
</protein>
<name>A0A3R8T997_STRSU</name>
<keyword evidence="1" id="KW-0812">Transmembrane</keyword>
<dbReference type="EMBL" id="RSDO01000008">
    <property type="protein sequence ID" value="RRR53010.1"/>
    <property type="molecule type" value="Genomic_DNA"/>
</dbReference>
<dbReference type="AlphaFoldDB" id="A0A3R8T997"/>
<gene>
    <name evidence="2" type="ORF">EI998_05620</name>
</gene>
<organism evidence="2 3">
    <name type="scientific">Streptococcus suis</name>
    <dbReference type="NCBI Taxonomy" id="1307"/>
    <lineage>
        <taxon>Bacteria</taxon>
        <taxon>Bacillati</taxon>
        <taxon>Bacillota</taxon>
        <taxon>Bacilli</taxon>
        <taxon>Lactobacillales</taxon>
        <taxon>Streptococcaceae</taxon>
        <taxon>Streptococcus</taxon>
    </lineage>
</organism>
<feature type="transmembrane region" description="Helical" evidence="1">
    <location>
        <begin position="60"/>
        <end position="80"/>
    </location>
</feature>
<comment type="caution">
    <text evidence="2">The sequence shown here is derived from an EMBL/GenBank/DDBJ whole genome shotgun (WGS) entry which is preliminary data.</text>
</comment>